<evidence type="ECO:0000313" key="2">
    <source>
        <dbReference type="EMBL" id="AYQ54707.1"/>
    </source>
</evidence>
<dbReference type="InterPro" id="IPR042229">
    <property type="entry name" value="Listeria/Bacterioides_rpt_sf"/>
</dbReference>
<evidence type="ECO:0000313" key="3">
    <source>
        <dbReference type="Proteomes" id="UP000273278"/>
    </source>
</evidence>
<dbReference type="AlphaFoldDB" id="A0A3G3IFU3"/>
<name>A0A3G3IFU3_9ARCH</name>
<evidence type="ECO:0000256" key="1">
    <source>
        <dbReference type="ARBA" id="ARBA00004196"/>
    </source>
</evidence>
<dbReference type="Gene3D" id="2.60.40.4270">
    <property type="entry name" value="Listeria-Bacteroides repeat domain"/>
    <property type="match status" value="1"/>
</dbReference>
<dbReference type="Proteomes" id="UP000273278">
    <property type="component" value="Chromosome"/>
</dbReference>
<protein>
    <submittedName>
        <fullName evidence="2">Uncharacterized protein</fullName>
    </submittedName>
</protein>
<accession>A0A3G3IFU3</accession>
<comment type="subcellular location">
    <subcellularLocation>
        <location evidence="1">Cell envelope</location>
    </subcellularLocation>
</comment>
<proteinExistence type="predicted"/>
<reference evidence="2 3" key="1">
    <citation type="submission" date="2016-10" db="EMBL/GenBank/DDBJ databases">
        <title>Complete genome of the TMA-utilizing, human hosted archaeon Methanomethylophilus alvus Gen. nov, sp. nov., strain Mx-05, derived from a pure culture.</title>
        <authorList>
            <person name="Brugere J.-F."/>
            <person name="Ben Hania W."/>
            <person name="Chaudhary P.P."/>
            <person name="Gaci N."/>
            <person name="Borrel G."/>
            <person name="Cao Van Tuat L."/>
            <person name="Fardeau M.-L."/>
            <person name="Harris H.M.B."/>
            <person name="O'Toole P.W."/>
            <person name="Ollivier B."/>
        </authorList>
    </citation>
    <scope>NUCLEOTIDE SEQUENCE [LARGE SCALE GENOMIC DNA]</scope>
    <source>
        <strain evidence="2 3">Mx-05</strain>
    </source>
</reference>
<dbReference type="Pfam" id="PF09479">
    <property type="entry name" value="Flg_new"/>
    <property type="match status" value="1"/>
</dbReference>
<dbReference type="EMBL" id="CP017686">
    <property type="protein sequence ID" value="AYQ54707.1"/>
    <property type="molecule type" value="Genomic_DNA"/>
</dbReference>
<dbReference type="InterPro" id="IPR013378">
    <property type="entry name" value="InlB-like_B-rpt"/>
</dbReference>
<sequence length="215" mass="22476">MTLSKNVSIAIVAVVAVAAVGAAIVAVPGLMDPVEKGVTYDGNGGKTSDGETSVKYSNAEAVINMFSYSGHIFVCWNTARDGSGIDYKVGDPVSEGMTLYAKWAESPLSVSSYSCSTSGIDKDKVSFTINGRSLGLASQFYSPAIIVAEFGTGWIYDEEGSTFTGYIGETTVILKIGITGCTEGSVISEVYNGFPRVGFEATDDIGVSIHVTKVV</sequence>
<gene>
    <name evidence="2" type="ORF">BKD89_02655</name>
</gene>
<organism evidence="2 3">
    <name type="scientific">Methanomethylophilus alvi</name>
    <dbReference type="NCBI Taxonomy" id="1291540"/>
    <lineage>
        <taxon>Archaea</taxon>
        <taxon>Methanobacteriati</taxon>
        <taxon>Thermoplasmatota</taxon>
        <taxon>Thermoplasmata</taxon>
        <taxon>Methanomassiliicoccales</taxon>
        <taxon>Methanomethylophilaceae</taxon>
        <taxon>Methanomethylophilus</taxon>
    </lineage>
</organism>